<evidence type="ECO:0000256" key="1">
    <source>
        <dbReference type="SAM" id="Coils"/>
    </source>
</evidence>
<feature type="region of interest" description="Disordered" evidence="2">
    <location>
        <begin position="572"/>
        <end position="609"/>
    </location>
</feature>
<feature type="compositionally biased region" description="Basic and acidic residues" evidence="2">
    <location>
        <begin position="588"/>
        <end position="609"/>
    </location>
</feature>
<feature type="coiled-coil region" evidence="1">
    <location>
        <begin position="495"/>
        <end position="565"/>
    </location>
</feature>
<evidence type="ECO:0000313" key="4">
    <source>
        <dbReference type="EMBL" id="RSH92567.1"/>
    </source>
</evidence>
<sequence>MAGGTGMAMSQSAIPAPTPKLLDPLPVSSPRPNPQPATVPVSTTAQGAAPAVAVAASASTLLSTVQQAESAETFASSSTISSDDIARWSALAGIPLAPAPKPTTTSSSSTSGPDPVLEKTKAIPAIPPPPPAAERFQPPARTSSAGSGRFGFFRRGSRPKEDDDDDESEDDDHASGAGYAKLTAPGSPDLESDDELDGFVKRKAKAKDAATTATTAAPAEQEPVGGPLGKAAGETEPVKEDMPADGNVTAPEAGDNEIKVDGELLQGQPQSDAELRKVLQEVLNKVNAMSKSHSDLVASHTSLLTSLKIARSNLAMAEANTEMLEAQLKQRGPPSTLPGAVSTSPVVAKAQAVVAAGGTPSGLWFLDRPPLPERARAGVSYAVRQSPEKARPPSLQIPRTDLSNAGPATGPAASTSETKGWGFWQGGKKKLPGGLGSLTIPSAAQIASALDSTTRPTTPTSEKRSLEFARSPVAPFSKAELSRLHAAYKVTVSKMDGMAKELAELKKGKVEMEAELESLSQALFEEANKMVADERRKRAEVEEALKEVKEEREALRQTIKVLGGQVDDQVEGAGAGAKVDETGGAGARTKDKTKEKTKTKEEDKGLKTPEEFDEEMFVPRDLDKHYAALRKTIHHVSDGATGGTEVTSSSPLDAFAAAIGARTGDGAGAGAGVGVRGDAIPDGGDDEGGILIVGPGSTTVPAEPGSTPPKLRAISAPTSPNPWAEAPAIAPAIEMQAPTPSPRAPTTEVGGVGGGGGVLGQGDMSGGKGGALELELESGKVSEKETGKGPEPPMSLVDELDKLMDKLREDME</sequence>
<feature type="compositionally biased region" description="Gly residues" evidence="2">
    <location>
        <begin position="750"/>
        <end position="770"/>
    </location>
</feature>
<dbReference type="OrthoDB" id="5560525at2759"/>
<dbReference type="Gene3D" id="6.10.140.910">
    <property type="match status" value="1"/>
</dbReference>
<dbReference type="AlphaFoldDB" id="A0A427YNC8"/>
<organism evidence="4 5">
    <name type="scientific">Saitozyma podzolica</name>
    <dbReference type="NCBI Taxonomy" id="1890683"/>
    <lineage>
        <taxon>Eukaryota</taxon>
        <taxon>Fungi</taxon>
        <taxon>Dikarya</taxon>
        <taxon>Basidiomycota</taxon>
        <taxon>Agaricomycotina</taxon>
        <taxon>Tremellomycetes</taxon>
        <taxon>Tremellales</taxon>
        <taxon>Trimorphomycetaceae</taxon>
        <taxon>Saitozyma</taxon>
    </lineage>
</organism>
<evidence type="ECO:0000313" key="5">
    <source>
        <dbReference type="Proteomes" id="UP000279259"/>
    </source>
</evidence>
<feature type="compositionally biased region" description="Acidic residues" evidence="2">
    <location>
        <begin position="162"/>
        <end position="172"/>
    </location>
</feature>
<proteinExistence type="predicted"/>
<accession>A0A427YNC8</accession>
<feature type="compositionally biased region" description="Basic and acidic residues" evidence="2">
    <location>
        <begin position="777"/>
        <end position="788"/>
    </location>
</feature>
<dbReference type="SUPFAM" id="SSF144284">
    <property type="entry name" value="Sec2 N-terminal region"/>
    <property type="match status" value="1"/>
</dbReference>
<reference evidence="4 5" key="1">
    <citation type="submission" date="2018-11" db="EMBL/GenBank/DDBJ databases">
        <title>Genome sequence of Saitozyma podzolica DSM 27192.</title>
        <authorList>
            <person name="Aliyu H."/>
            <person name="Gorte O."/>
            <person name="Ochsenreither K."/>
        </authorList>
    </citation>
    <scope>NUCLEOTIDE SEQUENCE [LARGE SCALE GENOMIC DNA]</scope>
    <source>
        <strain evidence="4 5">DSM 27192</strain>
    </source>
</reference>
<dbReference type="InterPro" id="IPR009449">
    <property type="entry name" value="Sec2_N"/>
</dbReference>
<dbReference type="EMBL" id="RSCD01000005">
    <property type="protein sequence ID" value="RSH92567.1"/>
    <property type="molecule type" value="Genomic_DNA"/>
</dbReference>
<gene>
    <name evidence="4" type="ORF">EHS25_008012</name>
</gene>
<feature type="compositionally biased region" description="Pro residues" evidence="2">
    <location>
        <begin position="27"/>
        <end position="37"/>
    </location>
</feature>
<evidence type="ECO:0000256" key="2">
    <source>
        <dbReference type="SAM" id="MobiDB-lite"/>
    </source>
</evidence>
<dbReference type="STRING" id="1890683.A0A427YNC8"/>
<feature type="region of interest" description="Disordered" evidence="2">
    <location>
        <begin position="381"/>
        <end position="426"/>
    </location>
</feature>
<evidence type="ECO:0000259" key="3">
    <source>
        <dbReference type="Pfam" id="PF06428"/>
    </source>
</evidence>
<feature type="domain" description="GDP/GTP exchange factor Sec2 N-terminal" evidence="3">
    <location>
        <begin position="479"/>
        <end position="559"/>
    </location>
</feature>
<keyword evidence="5" id="KW-1185">Reference proteome</keyword>
<comment type="caution">
    <text evidence="4">The sequence shown here is derived from an EMBL/GenBank/DDBJ whole genome shotgun (WGS) entry which is preliminary data.</text>
</comment>
<feature type="region of interest" description="Disordered" evidence="2">
    <location>
        <begin position="738"/>
        <end position="796"/>
    </location>
</feature>
<name>A0A427YNC8_9TREE</name>
<feature type="compositionally biased region" description="Low complexity" evidence="2">
    <location>
        <begin position="209"/>
        <end position="219"/>
    </location>
</feature>
<keyword evidence="1" id="KW-0175">Coiled coil</keyword>
<protein>
    <recommendedName>
        <fullName evidence="3">GDP/GTP exchange factor Sec2 N-terminal domain-containing protein</fullName>
    </recommendedName>
</protein>
<dbReference type="Proteomes" id="UP000279259">
    <property type="component" value="Unassembled WGS sequence"/>
</dbReference>
<feature type="region of interest" description="Disordered" evidence="2">
    <location>
        <begin position="1"/>
        <end position="49"/>
    </location>
</feature>
<feature type="compositionally biased region" description="Low complexity" evidence="2">
    <location>
        <begin position="143"/>
        <end position="154"/>
    </location>
</feature>
<dbReference type="Pfam" id="PF06428">
    <property type="entry name" value="Sec2p"/>
    <property type="match status" value="1"/>
</dbReference>
<feature type="region of interest" description="Disordered" evidence="2">
    <location>
        <begin position="95"/>
        <end position="260"/>
    </location>
</feature>